<dbReference type="AlphaFoldDB" id="A0AAV9GU19"/>
<feature type="compositionally biased region" description="Pro residues" evidence="1">
    <location>
        <begin position="73"/>
        <end position="110"/>
    </location>
</feature>
<feature type="compositionally biased region" description="Pro residues" evidence="1">
    <location>
        <begin position="118"/>
        <end position="130"/>
    </location>
</feature>
<dbReference type="PANTHER" id="PTHR10334">
    <property type="entry name" value="CYSTEINE-RICH SECRETORY PROTEIN-RELATED"/>
    <property type="match status" value="1"/>
</dbReference>
<dbReference type="EMBL" id="MU865929">
    <property type="protein sequence ID" value="KAK4451100.1"/>
    <property type="molecule type" value="Genomic_DNA"/>
</dbReference>
<dbReference type="InterPro" id="IPR018244">
    <property type="entry name" value="Allrgn_V5/Tpx1_CS"/>
</dbReference>
<protein>
    <submittedName>
        <fullName evidence="4">Scp-like extracellular protein</fullName>
    </submittedName>
</protein>
<organism evidence="4 5">
    <name type="scientific">Podospora aff. communis PSN243</name>
    <dbReference type="NCBI Taxonomy" id="3040156"/>
    <lineage>
        <taxon>Eukaryota</taxon>
        <taxon>Fungi</taxon>
        <taxon>Dikarya</taxon>
        <taxon>Ascomycota</taxon>
        <taxon>Pezizomycotina</taxon>
        <taxon>Sordariomycetes</taxon>
        <taxon>Sordariomycetidae</taxon>
        <taxon>Sordariales</taxon>
        <taxon>Podosporaceae</taxon>
        <taxon>Podospora</taxon>
    </lineage>
</organism>
<feature type="domain" description="SCP" evidence="3">
    <location>
        <begin position="140"/>
        <end position="294"/>
    </location>
</feature>
<dbReference type="FunFam" id="3.40.33.10:FF:000018">
    <property type="entry name" value="SCP-like extracellular protein, putative"/>
    <property type="match status" value="1"/>
</dbReference>
<reference evidence="4" key="2">
    <citation type="submission" date="2023-05" db="EMBL/GenBank/DDBJ databases">
        <authorList>
            <consortium name="Lawrence Berkeley National Laboratory"/>
            <person name="Steindorff A."/>
            <person name="Hensen N."/>
            <person name="Bonometti L."/>
            <person name="Westerberg I."/>
            <person name="Brannstrom I.O."/>
            <person name="Guillou S."/>
            <person name="Cros-Aarteil S."/>
            <person name="Calhoun S."/>
            <person name="Haridas S."/>
            <person name="Kuo A."/>
            <person name="Mondo S."/>
            <person name="Pangilinan J."/>
            <person name="Riley R."/>
            <person name="Labutti K."/>
            <person name="Andreopoulos B."/>
            <person name="Lipzen A."/>
            <person name="Chen C."/>
            <person name="Yanf M."/>
            <person name="Daum C."/>
            <person name="Ng V."/>
            <person name="Clum A."/>
            <person name="Ohm R."/>
            <person name="Martin F."/>
            <person name="Silar P."/>
            <person name="Natvig D."/>
            <person name="Lalanne C."/>
            <person name="Gautier V."/>
            <person name="Ament-Velasquez S.L."/>
            <person name="Kruys A."/>
            <person name="Hutchinson M.I."/>
            <person name="Powell A.J."/>
            <person name="Barry K."/>
            <person name="Miller A.N."/>
            <person name="Grigoriev I.V."/>
            <person name="Debuchy R."/>
            <person name="Gladieux P."/>
            <person name="Thoren M.H."/>
            <person name="Johannesson H."/>
        </authorList>
    </citation>
    <scope>NUCLEOTIDE SEQUENCE</scope>
    <source>
        <strain evidence="4">PSN243</strain>
    </source>
</reference>
<dbReference type="Proteomes" id="UP001321760">
    <property type="component" value="Unassembled WGS sequence"/>
</dbReference>
<dbReference type="Gene3D" id="3.40.33.10">
    <property type="entry name" value="CAP"/>
    <property type="match status" value="1"/>
</dbReference>
<evidence type="ECO:0000313" key="5">
    <source>
        <dbReference type="Proteomes" id="UP001321760"/>
    </source>
</evidence>
<evidence type="ECO:0000259" key="3">
    <source>
        <dbReference type="SMART" id="SM00198"/>
    </source>
</evidence>
<gene>
    <name evidence="4" type="ORF">QBC34DRAFT_447734</name>
</gene>
<dbReference type="GO" id="GO:0005576">
    <property type="term" value="C:extracellular region"/>
    <property type="evidence" value="ECO:0007669"/>
    <property type="project" value="InterPro"/>
</dbReference>
<evidence type="ECO:0000256" key="1">
    <source>
        <dbReference type="SAM" id="MobiDB-lite"/>
    </source>
</evidence>
<evidence type="ECO:0000313" key="4">
    <source>
        <dbReference type="EMBL" id="KAK4451100.1"/>
    </source>
</evidence>
<dbReference type="PROSITE" id="PS01009">
    <property type="entry name" value="CRISP_1"/>
    <property type="match status" value="1"/>
</dbReference>
<dbReference type="CDD" id="cd05380">
    <property type="entry name" value="CAP_euk"/>
    <property type="match status" value="1"/>
</dbReference>
<reference evidence="4" key="1">
    <citation type="journal article" date="2023" name="Mol. Phylogenet. Evol.">
        <title>Genome-scale phylogeny and comparative genomics of the fungal order Sordariales.</title>
        <authorList>
            <person name="Hensen N."/>
            <person name="Bonometti L."/>
            <person name="Westerberg I."/>
            <person name="Brannstrom I.O."/>
            <person name="Guillou S."/>
            <person name="Cros-Aarteil S."/>
            <person name="Calhoun S."/>
            <person name="Haridas S."/>
            <person name="Kuo A."/>
            <person name="Mondo S."/>
            <person name="Pangilinan J."/>
            <person name="Riley R."/>
            <person name="LaButti K."/>
            <person name="Andreopoulos B."/>
            <person name="Lipzen A."/>
            <person name="Chen C."/>
            <person name="Yan M."/>
            <person name="Daum C."/>
            <person name="Ng V."/>
            <person name="Clum A."/>
            <person name="Steindorff A."/>
            <person name="Ohm R.A."/>
            <person name="Martin F."/>
            <person name="Silar P."/>
            <person name="Natvig D.O."/>
            <person name="Lalanne C."/>
            <person name="Gautier V."/>
            <person name="Ament-Velasquez S.L."/>
            <person name="Kruys A."/>
            <person name="Hutchinson M.I."/>
            <person name="Powell A.J."/>
            <person name="Barry K."/>
            <person name="Miller A.N."/>
            <person name="Grigoriev I.V."/>
            <person name="Debuchy R."/>
            <person name="Gladieux P."/>
            <person name="Hiltunen Thoren M."/>
            <person name="Johannesson H."/>
        </authorList>
    </citation>
    <scope>NUCLEOTIDE SEQUENCE</scope>
    <source>
        <strain evidence="4">PSN243</strain>
    </source>
</reference>
<comment type="caution">
    <text evidence="4">The sequence shown here is derived from an EMBL/GenBank/DDBJ whole genome shotgun (WGS) entry which is preliminary data.</text>
</comment>
<keyword evidence="5" id="KW-1185">Reference proteome</keyword>
<dbReference type="SMART" id="SM00198">
    <property type="entry name" value="SCP"/>
    <property type="match status" value="1"/>
</dbReference>
<dbReference type="InterPro" id="IPR035940">
    <property type="entry name" value="CAP_sf"/>
</dbReference>
<accession>A0AAV9GU19</accession>
<name>A0AAV9GU19_9PEZI</name>
<feature type="region of interest" description="Disordered" evidence="1">
    <location>
        <begin position="63"/>
        <end position="136"/>
    </location>
</feature>
<feature type="compositionally biased region" description="Low complexity" evidence="1">
    <location>
        <begin position="63"/>
        <end position="72"/>
    </location>
</feature>
<dbReference type="PRINTS" id="PR00837">
    <property type="entry name" value="V5TPXLIKE"/>
</dbReference>
<evidence type="ECO:0000256" key="2">
    <source>
        <dbReference type="SAM" id="SignalP"/>
    </source>
</evidence>
<feature type="signal peptide" evidence="2">
    <location>
        <begin position="1"/>
        <end position="17"/>
    </location>
</feature>
<dbReference type="Pfam" id="PF00188">
    <property type="entry name" value="CAP"/>
    <property type="match status" value="1"/>
</dbReference>
<feature type="chain" id="PRO_5043552642" evidence="2">
    <location>
        <begin position="18"/>
        <end position="312"/>
    </location>
</feature>
<dbReference type="InterPro" id="IPR014044">
    <property type="entry name" value="CAP_dom"/>
</dbReference>
<dbReference type="SUPFAM" id="SSF55797">
    <property type="entry name" value="PR-1-like"/>
    <property type="match status" value="1"/>
</dbReference>
<sequence>MRSSILLAASSAILAVASPVLQERGRTIVETETATEWVVVTVTDGIPLPSMFRPDRNRVFPSSITSFSSASPSPTPAPEPSPEPAPAPIPEPEPEPAPPAPPVEVPPFVPPAFVEAPQPQPPAPAPPAPAPVQQAPAGDDYVSTVLFHHNVHRSNHSSGDLSWGGNYADYAMQTARKCKFEHDLAPGGGGYGQNLAMYATSSGAQAFGANRAGAQAASDFWYNGELHKFPSNGYGQGTPDMSNFHGWGHFSQLVWSNTQQVGCASYLCPAGTMVGNMDAWFTVCNYFPAGNVNGAYANNVKAPSGQPTVQAS</sequence>
<proteinExistence type="predicted"/>
<dbReference type="InterPro" id="IPR001283">
    <property type="entry name" value="CRISP-related"/>
</dbReference>
<keyword evidence="2" id="KW-0732">Signal</keyword>